<dbReference type="SFLD" id="SFLDF00562">
    <property type="entry name" value="HemN-like__clustered_with_heat"/>
    <property type="match status" value="1"/>
</dbReference>
<dbReference type="Gene3D" id="3.20.20.70">
    <property type="entry name" value="Aldolase class I"/>
    <property type="match status" value="1"/>
</dbReference>
<sequence>MENRAKKPLELYIHIPFCVKKCDYCDFLSGPAGKERQMEYFRALQREISAVSDFSDREITTVFIGGGTPSVPDPALVGAVLDQIRNKFFMAPDAEITIEANPGTLYKEKLQEYLAHGINRLSLGLQSPQNRELKLLGRIHTWEDFLESFSLAREAGFSNINIDLMSAIPEQTYEGWIHNLRTVAELSPEHISAYSLIVEEGTPFWEKDLKLPDEDTEYRMYEDTAAVLGEFGFHQYEISNYAKKDLECRHNKGYWQRTDYLGLGLGASSLLDHVRFSNTDRMEDYIRNSAFPEKIRCNLETLGEADEMAEFMFLGLRMAEGVSFQAFEEYFGKNMESIYGDVLKKHLSIGMLEKKDGKVFLTRKGIHVSNGVMADFLL</sequence>
<dbReference type="Pfam" id="PF04055">
    <property type="entry name" value="Radical_SAM"/>
    <property type="match status" value="1"/>
</dbReference>
<keyword evidence="9" id="KW-0963">Cytoplasm</keyword>
<keyword evidence="9" id="KW-0004">4Fe-4S</keyword>
<dbReference type="Pfam" id="PF06969">
    <property type="entry name" value="HemN_C"/>
    <property type="match status" value="1"/>
</dbReference>
<feature type="domain" description="Radical SAM core" evidence="10">
    <location>
        <begin position="3"/>
        <end position="234"/>
    </location>
</feature>
<evidence type="ECO:0000256" key="5">
    <source>
        <dbReference type="ARBA" id="ARBA00022723"/>
    </source>
</evidence>
<evidence type="ECO:0000256" key="3">
    <source>
        <dbReference type="ARBA" id="ARBA00022617"/>
    </source>
</evidence>
<dbReference type="NCBIfam" id="TIGR00539">
    <property type="entry name" value="hemN_rel"/>
    <property type="match status" value="1"/>
</dbReference>
<dbReference type="InterPro" id="IPR013785">
    <property type="entry name" value="Aldolase_TIM"/>
</dbReference>
<keyword evidence="7 9" id="KW-0411">Iron-sulfur</keyword>
<evidence type="ECO:0000313" key="11">
    <source>
        <dbReference type="EMBL" id="MEQ2371312.1"/>
    </source>
</evidence>
<comment type="subcellular location">
    <subcellularLocation>
        <location evidence="9">Cytoplasm</location>
    </subcellularLocation>
</comment>
<keyword evidence="12" id="KW-1185">Reference proteome</keyword>
<dbReference type="InterPro" id="IPR007197">
    <property type="entry name" value="rSAM"/>
</dbReference>
<evidence type="ECO:0000256" key="4">
    <source>
        <dbReference type="ARBA" id="ARBA00022691"/>
    </source>
</evidence>
<dbReference type="SFLD" id="SFLDG01065">
    <property type="entry name" value="anaerobic_coproporphyrinogen-I"/>
    <property type="match status" value="1"/>
</dbReference>
<comment type="similarity">
    <text evidence="1">Belongs to the anaerobic coproporphyrinogen-III oxidase family. HemW subfamily.</text>
</comment>
<dbReference type="SFLD" id="SFLDF00288">
    <property type="entry name" value="HemN-like__clustered_with_nucl"/>
    <property type="match status" value="1"/>
</dbReference>
<dbReference type="InterPro" id="IPR004559">
    <property type="entry name" value="HemW-like"/>
</dbReference>
<dbReference type="PROSITE" id="PS51918">
    <property type="entry name" value="RADICAL_SAM"/>
    <property type="match status" value="1"/>
</dbReference>
<keyword evidence="6 9" id="KW-0408">Iron</keyword>
<dbReference type="SUPFAM" id="SSF102114">
    <property type="entry name" value="Radical SAM enzymes"/>
    <property type="match status" value="1"/>
</dbReference>
<comment type="caution">
    <text evidence="11">The sequence shown here is derived from an EMBL/GenBank/DDBJ whole genome shotgun (WGS) entry which is preliminary data.</text>
</comment>
<comment type="function">
    <text evidence="9">Probably acts as a heme chaperone, transferring heme to an unknown acceptor. Binds one molecule of heme per monomer, possibly covalently. Binds 1 [4Fe-4S] cluster. The cluster is coordinated with 3 cysteines and an exchangeable S-adenosyl-L-methionine.</text>
</comment>
<dbReference type="InterPro" id="IPR058240">
    <property type="entry name" value="rSAM_sf"/>
</dbReference>
<reference evidence="11 12" key="1">
    <citation type="submission" date="2024-03" db="EMBL/GenBank/DDBJ databases">
        <title>Human intestinal bacterial collection.</title>
        <authorList>
            <person name="Pauvert C."/>
            <person name="Hitch T.C.A."/>
            <person name="Clavel T."/>
        </authorList>
    </citation>
    <scope>NUCLEOTIDE SEQUENCE [LARGE SCALE GENOMIC DNA]</scope>
    <source>
        <strain evidence="11 12">CLA-JM-H16</strain>
    </source>
</reference>
<dbReference type="SFLD" id="SFLDG01082">
    <property type="entry name" value="B12-binding_domain_containing"/>
    <property type="match status" value="1"/>
</dbReference>
<keyword evidence="8 9" id="KW-0143">Chaperone</keyword>
<evidence type="ECO:0000313" key="12">
    <source>
        <dbReference type="Proteomes" id="UP001473063"/>
    </source>
</evidence>
<evidence type="ECO:0000256" key="7">
    <source>
        <dbReference type="ARBA" id="ARBA00023014"/>
    </source>
</evidence>
<dbReference type="PANTHER" id="PTHR13932:SF5">
    <property type="entry name" value="RADICAL S-ADENOSYL METHIONINE DOMAIN-CONTAINING PROTEIN 1, MITOCHONDRIAL"/>
    <property type="match status" value="1"/>
</dbReference>
<name>A0ABV1BFB2_9FIRM</name>
<dbReference type="InterPro" id="IPR034505">
    <property type="entry name" value="Coproporphyrinogen-III_oxidase"/>
</dbReference>
<evidence type="ECO:0000256" key="8">
    <source>
        <dbReference type="ARBA" id="ARBA00023186"/>
    </source>
</evidence>
<keyword evidence="5 9" id="KW-0479">Metal-binding</keyword>
<accession>A0ABV1BFB2</accession>
<dbReference type="PANTHER" id="PTHR13932">
    <property type="entry name" value="COPROPORPHYRINIGEN III OXIDASE"/>
    <property type="match status" value="1"/>
</dbReference>
<dbReference type="InterPro" id="IPR006638">
    <property type="entry name" value="Elp3/MiaA/NifB-like_rSAM"/>
</dbReference>
<protein>
    <recommendedName>
        <fullName evidence="2 9">Heme chaperone HemW</fullName>
    </recommendedName>
</protein>
<evidence type="ECO:0000259" key="10">
    <source>
        <dbReference type="PROSITE" id="PS51918"/>
    </source>
</evidence>
<dbReference type="CDD" id="cd01335">
    <property type="entry name" value="Radical_SAM"/>
    <property type="match status" value="1"/>
</dbReference>
<dbReference type="InterPro" id="IPR010723">
    <property type="entry name" value="HemN_C"/>
</dbReference>
<proteinExistence type="inferred from homology"/>
<dbReference type="EMBL" id="JBBMEJ010000011">
    <property type="protein sequence ID" value="MEQ2371312.1"/>
    <property type="molecule type" value="Genomic_DNA"/>
</dbReference>
<dbReference type="Proteomes" id="UP001473063">
    <property type="component" value="Unassembled WGS sequence"/>
</dbReference>
<evidence type="ECO:0000256" key="6">
    <source>
        <dbReference type="ARBA" id="ARBA00023004"/>
    </source>
</evidence>
<keyword evidence="4 9" id="KW-0949">S-adenosyl-L-methionine</keyword>
<dbReference type="SFLD" id="SFLDS00029">
    <property type="entry name" value="Radical_SAM"/>
    <property type="match status" value="1"/>
</dbReference>
<dbReference type="RefSeq" id="WP_349056914.1">
    <property type="nucleotide sequence ID" value="NZ_JBBMEJ010000011.1"/>
</dbReference>
<dbReference type="SMART" id="SM00729">
    <property type="entry name" value="Elp3"/>
    <property type="match status" value="1"/>
</dbReference>
<evidence type="ECO:0000256" key="2">
    <source>
        <dbReference type="ARBA" id="ARBA00017228"/>
    </source>
</evidence>
<gene>
    <name evidence="11" type="primary">hemW</name>
    <name evidence="11" type="ORF">WMO28_10225</name>
</gene>
<keyword evidence="3 9" id="KW-0349">Heme</keyword>
<evidence type="ECO:0000256" key="1">
    <source>
        <dbReference type="ARBA" id="ARBA00006100"/>
    </source>
</evidence>
<organism evidence="11 12">
    <name type="scientific">Blautia aquisgranensis</name>
    <dbReference type="NCBI Taxonomy" id="3133153"/>
    <lineage>
        <taxon>Bacteria</taxon>
        <taxon>Bacillati</taxon>
        <taxon>Bacillota</taxon>
        <taxon>Clostridia</taxon>
        <taxon>Lachnospirales</taxon>
        <taxon>Lachnospiraceae</taxon>
        <taxon>Blautia</taxon>
    </lineage>
</organism>
<evidence type="ECO:0000256" key="9">
    <source>
        <dbReference type="RuleBase" id="RU364116"/>
    </source>
</evidence>